<keyword evidence="4" id="KW-1003">Cell membrane</keyword>
<dbReference type="InterPro" id="IPR003594">
    <property type="entry name" value="HATPase_dom"/>
</dbReference>
<feature type="modified residue" description="4-aspartylphosphate" evidence="13">
    <location>
        <position position="789"/>
    </location>
</feature>
<dbReference type="InterPro" id="IPR036890">
    <property type="entry name" value="HATPase_C_sf"/>
</dbReference>
<dbReference type="EC" id="2.7.13.3" evidence="3"/>
<keyword evidence="8" id="KW-0067">ATP-binding</keyword>
<keyword evidence="14" id="KW-0732">Signal</keyword>
<comment type="subcellular location">
    <subcellularLocation>
        <location evidence="2">Cell membrane</location>
        <topology evidence="2">Multi-pass membrane protein</topology>
    </subcellularLocation>
</comment>
<feature type="domain" description="Response regulatory" evidence="16">
    <location>
        <begin position="887"/>
        <end position="1003"/>
    </location>
</feature>
<dbReference type="PROSITE" id="PS50894">
    <property type="entry name" value="HPT"/>
    <property type="match status" value="1"/>
</dbReference>
<keyword evidence="11" id="KW-0472">Membrane</keyword>
<keyword evidence="19" id="KW-1185">Reference proteome</keyword>
<evidence type="ECO:0000313" key="18">
    <source>
        <dbReference type="EMBL" id="MDR7267440.1"/>
    </source>
</evidence>
<evidence type="ECO:0000256" key="9">
    <source>
        <dbReference type="ARBA" id="ARBA00022989"/>
    </source>
</evidence>
<feature type="domain" description="HPt" evidence="17">
    <location>
        <begin position="1027"/>
        <end position="1118"/>
    </location>
</feature>
<reference evidence="18 19" key="1">
    <citation type="submission" date="2023-07" db="EMBL/GenBank/DDBJ databases">
        <title>Sorghum-associated microbial communities from plants grown in Nebraska, USA.</title>
        <authorList>
            <person name="Schachtman D."/>
        </authorList>
    </citation>
    <scope>NUCLEOTIDE SEQUENCE [LARGE SCALE GENOMIC DNA]</scope>
    <source>
        <strain evidence="18 19">BE314</strain>
    </source>
</reference>
<dbReference type="InterPro" id="IPR011990">
    <property type="entry name" value="TPR-like_helical_dom_sf"/>
</dbReference>
<evidence type="ECO:0000256" key="6">
    <source>
        <dbReference type="ARBA" id="ARBA00022692"/>
    </source>
</evidence>
<evidence type="ECO:0000256" key="14">
    <source>
        <dbReference type="SAM" id="SignalP"/>
    </source>
</evidence>
<dbReference type="SMART" id="SM00388">
    <property type="entry name" value="HisKA"/>
    <property type="match status" value="1"/>
</dbReference>
<dbReference type="RefSeq" id="WP_310259180.1">
    <property type="nucleotide sequence ID" value="NZ_JAVDXU010000001.1"/>
</dbReference>
<dbReference type="Pfam" id="PF00512">
    <property type="entry name" value="HisKA"/>
    <property type="match status" value="1"/>
</dbReference>
<evidence type="ECO:0000259" key="15">
    <source>
        <dbReference type="PROSITE" id="PS50109"/>
    </source>
</evidence>
<evidence type="ECO:0000259" key="16">
    <source>
        <dbReference type="PROSITE" id="PS50110"/>
    </source>
</evidence>
<dbReference type="PANTHER" id="PTHR45339:SF1">
    <property type="entry name" value="HYBRID SIGNAL TRANSDUCTION HISTIDINE KINASE J"/>
    <property type="match status" value="1"/>
</dbReference>
<feature type="chain" id="PRO_5045842951" description="histidine kinase" evidence="14">
    <location>
        <begin position="25"/>
        <end position="1124"/>
    </location>
</feature>
<comment type="catalytic activity">
    <reaction evidence="1">
        <text>ATP + protein L-histidine = ADP + protein N-phospho-L-histidine.</text>
        <dbReference type="EC" id="2.7.13.3"/>
    </reaction>
</comment>
<evidence type="ECO:0000256" key="4">
    <source>
        <dbReference type="ARBA" id="ARBA00022475"/>
    </source>
</evidence>
<dbReference type="SUPFAM" id="SSF47384">
    <property type="entry name" value="Homodimeric domain of signal transducing histidine kinase"/>
    <property type="match status" value="1"/>
</dbReference>
<dbReference type="PROSITE" id="PS50110">
    <property type="entry name" value="RESPONSE_REGULATORY"/>
    <property type="match status" value="2"/>
</dbReference>
<comment type="caution">
    <text evidence="18">The sequence shown here is derived from an EMBL/GenBank/DDBJ whole genome shotgun (WGS) entry which is preliminary data.</text>
</comment>
<organism evidence="18 19">
    <name type="scientific">Roseateles saccharophilus</name>
    <name type="common">Pseudomonas saccharophila</name>
    <dbReference type="NCBI Taxonomy" id="304"/>
    <lineage>
        <taxon>Bacteria</taxon>
        <taxon>Pseudomonadati</taxon>
        <taxon>Pseudomonadota</taxon>
        <taxon>Betaproteobacteria</taxon>
        <taxon>Burkholderiales</taxon>
        <taxon>Sphaerotilaceae</taxon>
        <taxon>Roseateles</taxon>
    </lineage>
</organism>
<keyword evidence="18" id="KW-0808">Transferase</keyword>
<dbReference type="SUPFAM" id="SSF55874">
    <property type="entry name" value="ATPase domain of HSP90 chaperone/DNA topoisomerase II/histidine kinase"/>
    <property type="match status" value="1"/>
</dbReference>
<evidence type="ECO:0000256" key="7">
    <source>
        <dbReference type="ARBA" id="ARBA00022741"/>
    </source>
</evidence>
<dbReference type="PANTHER" id="PTHR45339">
    <property type="entry name" value="HYBRID SIGNAL TRANSDUCTION HISTIDINE KINASE J"/>
    <property type="match status" value="1"/>
</dbReference>
<dbReference type="Gene3D" id="3.30.565.10">
    <property type="entry name" value="Histidine kinase-like ATPase, C-terminal domain"/>
    <property type="match status" value="1"/>
</dbReference>
<dbReference type="Pfam" id="PF00072">
    <property type="entry name" value="Response_reg"/>
    <property type="match status" value="2"/>
</dbReference>
<feature type="modified residue" description="Phosphohistidine" evidence="12">
    <location>
        <position position="1066"/>
    </location>
</feature>
<dbReference type="Gene3D" id="3.40.50.2300">
    <property type="match status" value="2"/>
</dbReference>
<evidence type="ECO:0000313" key="19">
    <source>
        <dbReference type="Proteomes" id="UP001180453"/>
    </source>
</evidence>
<sequence length="1124" mass="120958">MKACAIRCAAVLGAWMIVLATASAAPIDDWRLRAAAVRRLADNDATAAYAQAQNLRNELPPAAPAADGIRMLNLLARIEIHLGRTTEAIARAEQALSEATAAGDRAGQAEADMNLSLGAVNLNNVERLVEVTSHSIAVLEGADRPDLLAEALFRGALVSRRIGRLEEAATMALQAMDAAQRSGNPLALAYAHHGLAVSYMQSDRHAEAVEELEQMRRQALAAGSRLQEGFALLGLSNEAHRRGDRGEGERLVVQAIAAFTTVASPINLANAVHNHADQLLAQGRTMEALVESERARAILDVTQLRTGRFHGAQLRSRIQEALGHATAALAEAEDAYAESLTLGQPVYQASAAQRLADLAAAGGDHKRAYRLAIEAANMQARASTERSAERLLEAAQRRRDEGRRRELAELQRRDEHQTIELQARGQQQRWLWTVLAGSLLALGGTVFFLMRLRRSRAEVRSLAATLEQRVHERTGQLERAQHAAEAATQAKSEFLANMSHEIRTPMNAILGMSYLALQSGLDAKQRNYVDKVHRAAESLLGIINDILDFSKIEAGKLEIEAIPFELGDVFEQLANLVGMPAEEKGLELLFSLPTDLPTALVGDPSRLGQILLNLGNNAVKFTERGEVTLAVSVVEQAAERALLRFEVRDTGIGMGAAARERLFQPFMQADASTSRRFGGSGLGLAICRHLVERMGGEIGVDSEPGRGSCFHFILPFGLQRGAQPLLQAGELRGTRLLVVDDHPAARDLLCTLVASLGLQAEMAADGEAALAAVACADAADRPFRLVLLDWRMPGMDGIECLARLTGSAGRHAPPAVLMVTAFSRDQAEHQLQARGLQVAALLPKPVTPSSLLDACVTALGLRAVHERRSEQRQERLQAHQASLAGARILLVEDNPINQELACDLLERAGIAVDIAADGSQALAALEGGRFDAVLMDCQMPVMDGYEATRALRQRPGLQDLPVIAMTANAMAGDREKVLEAGMNDHVAKPFRVDELFSTLARWIRPAAAQPTPSGLDVRAGLAAVDGNEALYRRLLGMFRQREADFEIRLRDACTRGDAAAALRYAHDLKSVAGTLGMPSLQRAAAALEAACARGTEGAAIEPLLADVARLLEAMLNALPSPEQV</sequence>
<dbReference type="CDD" id="cd00082">
    <property type="entry name" value="HisKA"/>
    <property type="match status" value="1"/>
</dbReference>
<dbReference type="Pfam" id="PF02518">
    <property type="entry name" value="HATPase_c"/>
    <property type="match status" value="1"/>
</dbReference>
<dbReference type="InterPro" id="IPR036097">
    <property type="entry name" value="HisK_dim/P_sf"/>
</dbReference>
<feature type="signal peptide" evidence="14">
    <location>
        <begin position="1"/>
        <end position="24"/>
    </location>
</feature>
<dbReference type="Gene3D" id="1.20.120.160">
    <property type="entry name" value="HPT domain"/>
    <property type="match status" value="1"/>
</dbReference>
<dbReference type="Gene3D" id="1.25.40.10">
    <property type="entry name" value="Tetratricopeptide repeat domain"/>
    <property type="match status" value="1"/>
</dbReference>
<evidence type="ECO:0000256" key="8">
    <source>
        <dbReference type="ARBA" id="ARBA00022840"/>
    </source>
</evidence>
<dbReference type="SUPFAM" id="SSF47226">
    <property type="entry name" value="Histidine-containing phosphotransfer domain, HPT domain"/>
    <property type="match status" value="1"/>
</dbReference>
<dbReference type="InterPro" id="IPR001789">
    <property type="entry name" value="Sig_transdc_resp-reg_receiver"/>
</dbReference>
<feature type="domain" description="Response regulatory" evidence="16">
    <location>
        <begin position="735"/>
        <end position="859"/>
    </location>
</feature>
<dbReference type="SMART" id="SM00387">
    <property type="entry name" value="HATPase_c"/>
    <property type="match status" value="1"/>
</dbReference>
<dbReference type="Gene3D" id="1.10.287.130">
    <property type="match status" value="1"/>
</dbReference>
<evidence type="ECO:0000259" key="17">
    <source>
        <dbReference type="PROSITE" id="PS50894"/>
    </source>
</evidence>
<dbReference type="InterPro" id="IPR011006">
    <property type="entry name" value="CheY-like_superfamily"/>
</dbReference>
<dbReference type="EMBL" id="JAVDXU010000001">
    <property type="protein sequence ID" value="MDR7267440.1"/>
    <property type="molecule type" value="Genomic_DNA"/>
</dbReference>
<dbReference type="SUPFAM" id="SSF52172">
    <property type="entry name" value="CheY-like"/>
    <property type="match status" value="2"/>
</dbReference>
<evidence type="ECO:0000256" key="5">
    <source>
        <dbReference type="ARBA" id="ARBA00022553"/>
    </source>
</evidence>
<evidence type="ECO:0000256" key="11">
    <source>
        <dbReference type="ARBA" id="ARBA00023136"/>
    </source>
</evidence>
<keyword evidence="5 13" id="KW-0597">Phosphoprotein</keyword>
<keyword evidence="7" id="KW-0547">Nucleotide-binding</keyword>
<dbReference type="SUPFAM" id="SSF48452">
    <property type="entry name" value="TPR-like"/>
    <property type="match status" value="2"/>
</dbReference>
<evidence type="ECO:0000256" key="2">
    <source>
        <dbReference type="ARBA" id="ARBA00004651"/>
    </source>
</evidence>
<dbReference type="InterPro" id="IPR003661">
    <property type="entry name" value="HisK_dim/P_dom"/>
</dbReference>
<evidence type="ECO:0000256" key="12">
    <source>
        <dbReference type="PROSITE-ProRule" id="PRU00110"/>
    </source>
</evidence>
<dbReference type="Proteomes" id="UP001180453">
    <property type="component" value="Unassembled WGS sequence"/>
</dbReference>
<name>A0ABU1YGR9_ROSSA</name>
<protein>
    <recommendedName>
        <fullName evidence="3">histidine kinase</fullName>
        <ecNumber evidence="3">2.7.13.3</ecNumber>
    </recommendedName>
</protein>
<keyword evidence="9" id="KW-1133">Transmembrane helix</keyword>
<dbReference type="PROSITE" id="PS50109">
    <property type="entry name" value="HIS_KIN"/>
    <property type="match status" value="1"/>
</dbReference>
<dbReference type="SMART" id="SM00448">
    <property type="entry name" value="REC"/>
    <property type="match status" value="2"/>
</dbReference>
<dbReference type="InterPro" id="IPR005467">
    <property type="entry name" value="His_kinase_dom"/>
</dbReference>
<evidence type="ECO:0000256" key="10">
    <source>
        <dbReference type="ARBA" id="ARBA00023012"/>
    </source>
</evidence>
<gene>
    <name evidence="18" type="ORF">J2X20_000069</name>
</gene>
<dbReference type="GO" id="GO:0016301">
    <property type="term" value="F:kinase activity"/>
    <property type="evidence" value="ECO:0007669"/>
    <property type="project" value="UniProtKB-KW"/>
</dbReference>
<dbReference type="CDD" id="cd16922">
    <property type="entry name" value="HATPase_EvgS-ArcB-TorS-like"/>
    <property type="match status" value="1"/>
</dbReference>
<keyword evidence="6" id="KW-0812">Transmembrane</keyword>
<feature type="modified residue" description="4-aspartylphosphate" evidence="13">
    <location>
        <position position="936"/>
    </location>
</feature>
<dbReference type="InterPro" id="IPR008207">
    <property type="entry name" value="Sig_transdc_His_kin_Hpt_dom"/>
</dbReference>
<evidence type="ECO:0000256" key="13">
    <source>
        <dbReference type="PROSITE-ProRule" id="PRU00169"/>
    </source>
</evidence>
<dbReference type="InterPro" id="IPR004358">
    <property type="entry name" value="Sig_transdc_His_kin-like_C"/>
</dbReference>
<accession>A0ABU1YGR9</accession>
<feature type="domain" description="Histidine kinase" evidence="15">
    <location>
        <begin position="497"/>
        <end position="718"/>
    </location>
</feature>
<dbReference type="Pfam" id="PF01627">
    <property type="entry name" value="Hpt"/>
    <property type="match status" value="1"/>
</dbReference>
<evidence type="ECO:0000256" key="3">
    <source>
        <dbReference type="ARBA" id="ARBA00012438"/>
    </source>
</evidence>
<dbReference type="PRINTS" id="PR00344">
    <property type="entry name" value="BCTRLSENSOR"/>
</dbReference>
<keyword evidence="18" id="KW-0418">Kinase</keyword>
<dbReference type="InterPro" id="IPR036641">
    <property type="entry name" value="HPT_dom_sf"/>
</dbReference>
<dbReference type="CDD" id="cd17546">
    <property type="entry name" value="REC_hyHK_CKI1_RcsC-like"/>
    <property type="match status" value="2"/>
</dbReference>
<proteinExistence type="predicted"/>
<keyword evidence="10" id="KW-0902">Two-component regulatory system</keyword>
<evidence type="ECO:0000256" key="1">
    <source>
        <dbReference type="ARBA" id="ARBA00000085"/>
    </source>
</evidence>